<evidence type="ECO:0000313" key="1">
    <source>
        <dbReference type="EMBL" id="KAH6623863.1"/>
    </source>
</evidence>
<sequence>MSSSSSSGGYPSSRPAPKITYSSGSGSRTSDYLASSHRVTETSYRSGTADSFYKSVKNIPSSRGGAGTVLIQNKK</sequence>
<protein>
    <submittedName>
        <fullName evidence="1">Uncharacterized protein</fullName>
    </submittedName>
</protein>
<gene>
    <name evidence="1" type="ORF">F5144DRAFT_606320</name>
</gene>
<keyword evidence="2" id="KW-1185">Reference proteome</keyword>
<evidence type="ECO:0000313" key="2">
    <source>
        <dbReference type="Proteomes" id="UP000724584"/>
    </source>
</evidence>
<organism evidence="1 2">
    <name type="scientific">Chaetomium tenue</name>
    <dbReference type="NCBI Taxonomy" id="1854479"/>
    <lineage>
        <taxon>Eukaryota</taxon>
        <taxon>Fungi</taxon>
        <taxon>Dikarya</taxon>
        <taxon>Ascomycota</taxon>
        <taxon>Pezizomycotina</taxon>
        <taxon>Sordariomycetes</taxon>
        <taxon>Sordariomycetidae</taxon>
        <taxon>Sordariales</taxon>
        <taxon>Chaetomiaceae</taxon>
        <taxon>Chaetomium</taxon>
    </lineage>
</organism>
<dbReference type="Proteomes" id="UP000724584">
    <property type="component" value="Unassembled WGS sequence"/>
</dbReference>
<reference evidence="1 2" key="1">
    <citation type="journal article" date="2021" name="Nat. Commun.">
        <title>Genetic determinants of endophytism in the Arabidopsis root mycobiome.</title>
        <authorList>
            <person name="Mesny F."/>
            <person name="Miyauchi S."/>
            <person name="Thiergart T."/>
            <person name="Pickel B."/>
            <person name="Atanasova L."/>
            <person name="Karlsson M."/>
            <person name="Huettel B."/>
            <person name="Barry K.W."/>
            <person name="Haridas S."/>
            <person name="Chen C."/>
            <person name="Bauer D."/>
            <person name="Andreopoulos W."/>
            <person name="Pangilinan J."/>
            <person name="LaButti K."/>
            <person name="Riley R."/>
            <person name="Lipzen A."/>
            <person name="Clum A."/>
            <person name="Drula E."/>
            <person name="Henrissat B."/>
            <person name="Kohler A."/>
            <person name="Grigoriev I.V."/>
            <person name="Martin F.M."/>
            <person name="Hacquard S."/>
        </authorList>
    </citation>
    <scope>NUCLEOTIDE SEQUENCE [LARGE SCALE GENOMIC DNA]</scope>
    <source>
        <strain evidence="1 2">MPI-SDFR-AT-0079</strain>
    </source>
</reference>
<accession>A0ACB7P1X9</accession>
<comment type="caution">
    <text evidence="1">The sequence shown here is derived from an EMBL/GenBank/DDBJ whole genome shotgun (WGS) entry which is preliminary data.</text>
</comment>
<dbReference type="EMBL" id="JAGIZQ010000006">
    <property type="protein sequence ID" value="KAH6623863.1"/>
    <property type="molecule type" value="Genomic_DNA"/>
</dbReference>
<proteinExistence type="predicted"/>
<name>A0ACB7P1X9_9PEZI</name>